<reference evidence="2 3" key="1">
    <citation type="submission" date="2020-03" db="EMBL/GenBank/DDBJ databases">
        <title>Dissostichus mawsoni Genome sequencing and assembly.</title>
        <authorList>
            <person name="Park H."/>
        </authorList>
    </citation>
    <scope>NUCLEOTIDE SEQUENCE [LARGE SCALE GENOMIC DNA]</scope>
    <source>
        <strain evidence="2">DM0001</strain>
        <tissue evidence="2">Muscle</tissue>
    </source>
</reference>
<feature type="region of interest" description="Disordered" evidence="1">
    <location>
        <begin position="36"/>
        <end position="58"/>
    </location>
</feature>
<dbReference type="Proteomes" id="UP000518266">
    <property type="component" value="Unassembled WGS sequence"/>
</dbReference>
<evidence type="ECO:0000313" key="3">
    <source>
        <dbReference type="Proteomes" id="UP000518266"/>
    </source>
</evidence>
<protein>
    <submittedName>
        <fullName evidence="2">Uncharacterized protein</fullName>
    </submittedName>
</protein>
<feature type="compositionally biased region" description="Pro residues" evidence="1">
    <location>
        <begin position="144"/>
        <end position="153"/>
    </location>
</feature>
<name>A0A7J5X6G8_DISMA</name>
<accession>A0A7J5X6G8</accession>
<sequence>MKTFMGFRSPSTSTATIFLYQVADRFLRTISCRFTGSSSSMPGPPPAAGSESGSKQTHRDSLSCVSWTSIFSSTAGSGQPSAGISEKLFPTCMLGAGVLGHDDERRLQLDVHGQTETLLGEILHAERRLSRRLSRGGAQSRFSPEPPGTPGTPLPASSASAEPEPGPEEPELLTTCVLASTLCVLLPSPMFSTRIFISTPRDHRIPWTQKQWSHSLNTEVPSGNKQWSHSLKTEVPSGNVGFPGLGPRDLSEPGGGHVSCDEQLDVDWLQDLNTHRDSLSCVSWTSIFSSTAGSGQPSAGISEKLFPTVIRPRSITSACWELEFLGHDDERRLQLDVHGQTETLLGEILHAERRLSRRLSRGGAQSRFSCLEVIHERLEHIQINQE</sequence>
<keyword evidence="3" id="KW-1185">Reference proteome</keyword>
<gene>
    <name evidence="2" type="ORF">F7725_025733</name>
</gene>
<proteinExistence type="predicted"/>
<dbReference type="EMBL" id="JAAKFY010000027">
    <property type="protein sequence ID" value="KAF3832068.1"/>
    <property type="molecule type" value="Genomic_DNA"/>
</dbReference>
<comment type="caution">
    <text evidence="2">The sequence shown here is derived from an EMBL/GenBank/DDBJ whole genome shotgun (WGS) entry which is preliminary data.</text>
</comment>
<feature type="region of interest" description="Disordered" evidence="1">
    <location>
        <begin position="130"/>
        <end position="170"/>
    </location>
</feature>
<organism evidence="2 3">
    <name type="scientific">Dissostichus mawsoni</name>
    <name type="common">Antarctic cod</name>
    <dbReference type="NCBI Taxonomy" id="36200"/>
    <lineage>
        <taxon>Eukaryota</taxon>
        <taxon>Metazoa</taxon>
        <taxon>Chordata</taxon>
        <taxon>Craniata</taxon>
        <taxon>Vertebrata</taxon>
        <taxon>Euteleostomi</taxon>
        <taxon>Actinopterygii</taxon>
        <taxon>Neopterygii</taxon>
        <taxon>Teleostei</taxon>
        <taxon>Neoteleostei</taxon>
        <taxon>Acanthomorphata</taxon>
        <taxon>Eupercaria</taxon>
        <taxon>Perciformes</taxon>
        <taxon>Notothenioidei</taxon>
        <taxon>Nototheniidae</taxon>
        <taxon>Dissostichus</taxon>
    </lineage>
</organism>
<feature type="compositionally biased region" description="Low complexity" evidence="1">
    <location>
        <begin position="154"/>
        <end position="163"/>
    </location>
</feature>
<evidence type="ECO:0000256" key="1">
    <source>
        <dbReference type="SAM" id="MobiDB-lite"/>
    </source>
</evidence>
<evidence type="ECO:0000313" key="2">
    <source>
        <dbReference type="EMBL" id="KAF3832068.1"/>
    </source>
</evidence>
<dbReference type="AlphaFoldDB" id="A0A7J5X6G8"/>